<dbReference type="PANTHER" id="PTHR43667:SF2">
    <property type="entry name" value="FATTY ACID C-METHYL TRANSFERASE"/>
    <property type="match status" value="1"/>
</dbReference>
<reference evidence="3" key="2">
    <citation type="journal article" date="2016" name="Environ. Microbiol. Rep.">
        <title>Analysis of defence systems and a conjugative IncP-1 plasmid in the marine polyaromatic hydrocarbons-degrading bacterium Cycloclasticus sp. 78-ME.</title>
        <authorList>
            <person name="Yakimov M.M."/>
            <person name="Crisafi F."/>
            <person name="Messina E."/>
            <person name="Smedile F."/>
            <person name="Lopatina A."/>
            <person name="Denaro R."/>
            <person name="Pieper D.H."/>
            <person name="Golyshin P.N."/>
            <person name="Giuliano L."/>
        </authorList>
    </citation>
    <scope>NUCLEOTIDE SEQUENCE [LARGE SCALE GENOMIC DNA]</scope>
    <source>
        <strain evidence="3">78-ME</strain>
    </source>
</reference>
<dbReference type="Gene3D" id="3.40.50.150">
    <property type="entry name" value="Vaccinia Virus protein VP39"/>
    <property type="match status" value="1"/>
</dbReference>
<protein>
    <submittedName>
        <fullName evidence="2">SAM-dependent methyltransferase</fullName>
    </submittedName>
</protein>
<proteinExistence type="predicted"/>
<dbReference type="eggNOG" id="COG2227">
    <property type="taxonomic scope" value="Bacteria"/>
</dbReference>
<dbReference type="Proteomes" id="UP000015380">
    <property type="component" value="Chromosome"/>
</dbReference>
<keyword evidence="2" id="KW-0489">Methyltransferase</keyword>
<dbReference type="SUPFAM" id="SSF53335">
    <property type="entry name" value="S-adenosyl-L-methionine-dependent methyltransferases"/>
    <property type="match status" value="1"/>
</dbReference>
<dbReference type="Gene3D" id="2.20.25.10">
    <property type="match status" value="1"/>
</dbReference>
<reference evidence="2 3" key="1">
    <citation type="submission" date="2013-05" db="EMBL/GenBank/DDBJ databases">
        <title>Between feast and famine: a lifestyle of most important marine PAH-degrading bacterium Cycloclasticus sp. 7ME.</title>
        <authorList>
            <person name="Yakimov M.M."/>
            <person name="Messina E."/>
            <person name="Genovese M."/>
            <person name="Denaro R."/>
            <person name="Crisafi F."/>
            <person name="Russo D."/>
            <person name="Cappello S."/>
            <person name="Santisi S."/>
            <person name="Smedile F."/>
            <person name="Golyshina O.V."/>
            <person name="Tran H."/>
            <person name="Pieper D.H."/>
            <person name="Golyshin P.N."/>
            <person name="Giuliano L."/>
        </authorList>
    </citation>
    <scope>NUCLEOTIDE SEQUENCE [LARGE SCALE GENOMIC DNA]</scope>
    <source>
        <strain evidence="2 3">78-ME</strain>
    </source>
</reference>
<dbReference type="GO" id="GO:0008757">
    <property type="term" value="F:S-adenosylmethionine-dependent methyltransferase activity"/>
    <property type="evidence" value="ECO:0007669"/>
    <property type="project" value="InterPro"/>
</dbReference>
<evidence type="ECO:0000313" key="2">
    <source>
        <dbReference type="EMBL" id="AGS39762.1"/>
    </source>
</evidence>
<sequence length="329" mass="37244">MFWCCPNCHADLEESADLIRCTGCNDEFPIIAGIPDLRVKKPSWIDYETDRLRALQTEALVHSHGLEAAILGVFKVSRQFDDQKAEFRLKQVLSGVDKCEASIESWLKPFVEMESPVLEIGCGPGQLMAAAARHNVPVISVDISVEWLVVAKHLTQREGRDANLVAGHAEHLPIKPDSIGSVISLDVIEHVGDQFTYISEIERILEPEGVFALTTPNRFSMSPEPHVGVWGVGYLPVFLQDHWVKLVSGRSYDFTRLLSVFEARKLFKRCRHLEIQIKFPPIPVSELNLFFGVKSRLARIYNSMIDWRLVKPLMPFFGAYYRLTGIKKS</sequence>
<dbReference type="InterPro" id="IPR029063">
    <property type="entry name" value="SAM-dependent_MTases_sf"/>
</dbReference>
<dbReference type="AlphaFoldDB" id="S5TG04"/>
<dbReference type="PATRIC" id="fig|1198232.3.peg.1421"/>
<dbReference type="InterPro" id="IPR050723">
    <property type="entry name" value="CFA/CMAS"/>
</dbReference>
<dbReference type="InterPro" id="IPR013216">
    <property type="entry name" value="Methyltransf_11"/>
</dbReference>
<evidence type="ECO:0000313" key="3">
    <source>
        <dbReference type="Proteomes" id="UP000015380"/>
    </source>
</evidence>
<gene>
    <name evidence="2" type="ORF">CYCME_1434</name>
</gene>
<dbReference type="CDD" id="cd02440">
    <property type="entry name" value="AdoMet_MTases"/>
    <property type="match status" value="1"/>
</dbReference>
<dbReference type="KEGG" id="cza:CYCME_1434"/>
<dbReference type="EMBL" id="CP005996">
    <property type="protein sequence ID" value="AGS39762.1"/>
    <property type="molecule type" value="Genomic_DNA"/>
</dbReference>
<feature type="domain" description="Methyltransferase type 11" evidence="1">
    <location>
        <begin position="118"/>
        <end position="212"/>
    </location>
</feature>
<evidence type="ECO:0000259" key="1">
    <source>
        <dbReference type="Pfam" id="PF08241"/>
    </source>
</evidence>
<dbReference type="Pfam" id="PF08241">
    <property type="entry name" value="Methyltransf_11"/>
    <property type="match status" value="1"/>
</dbReference>
<keyword evidence="3" id="KW-1185">Reference proteome</keyword>
<accession>S5TG04</accession>
<name>S5TG04_9GAMM</name>
<dbReference type="SUPFAM" id="SSF158997">
    <property type="entry name" value="Trm112p-like"/>
    <property type="match status" value="1"/>
</dbReference>
<dbReference type="PANTHER" id="PTHR43667">
    <property type="entry name" value="CYCLOPROPANE-FATTY-ACYL-PHOSPHOLIPID SYNTHASE"/>
    <property type="match status" value="1"/>
</dbReference>
<dbReference type="HOGENOM" id="CLU_843907_0_0_6"/>
<dbReference type="GO" id="GO:0032259">
    <property type="term" value="P:methylation"/>
    <property type="evidence" value="ECO:0007669"/>
    <property type="project" value="UniProtKB-KW"/>
</dbReference>
<keyword evidence="2" id="KW-0808">Transferase</keyword>
<organism evidence="2 3">
    <name type="scientific">Cycloclasticus zancles 78-ME</name>
    <dbReference type="NCBI Taxonomy" id="1198232"/>
    <lineage>
        <taxon>Bacteria</taxon>
        <taxon>Pseudomonadati</taxon>
        <taxon>Pseudomonadota</taxon>
        <taxon>Gammaproteobacteria</taxon>
        <taxon>Thiotrichales</taxon>
        <taxon>Piscirickettsiaceae</taxon>
        <taxon>Cycloclasticus</taxon>
    </lineage>
</organism>